<feature type="transmembrane region" description="Helical" evidence="16">
    <location>
        <begin position="100"/>
        <end position="123"/>
    </location>
</feature>
<evidence type="ECO:0000256" key="14">
    <source>
        <dbReference type="ARBA" id="ARBA00048586"/>
    </source>
</evidence>
<dbReference type="GO" id="GO:0046474">
    <property type="term" value="P:glycerophospholipid biosynthetic process"/>
    <property type="evidence" value="ECO:0007669"/>
    <property type="project" value="TreeGrafter"/>
</dbReference>
<dbReference type="GO" id="GO:0016020">
    <property type="term" value="C:membrane"/>
    <property type="evidence" value="ECO:0007669"/>
    <property type="project" value="UniProtKB-SubCell"/>
</dbReference>
<dbReference type="Pfam" id="PF01066">
    <property type="entry name" value="CDP-OH_P_transf"/>
    <property type="match status" value="1"/>
</dbReference>
<comment type="catalytic activity">
    <reaction evidence="14">
        <text>a CDP-1,2-diacyl-sn-glycerol + sn-glycerol 3-phosphate = a 1,2-diacyl-sn-glycero-3-phospho-(1'-sn-glycero-3'-phosphate) + CMP + H(+)</text>
        <dbReference type="Rhea" id="RHEA:12593"/>
        <dbReference type="ChEBI" id="CHEBI:15378"/>
        <dbReference type="ChEBI" id="CHEBI:57597"/>
        <dbReference type="ChEBI" id="CHEBI:58332"/>
        <dbReference type="ChEBI" id="CHEBI:60110"/>
        <dbReference type="ChEBI" id="CHEBI:60377"/>
        <dbReference type="EC" id="2.7.8.5"/>
    </reaction>
</comment>
<dbReference type="STRING" id="454194.PYK22_02536"/>
<dbReference type="InterPro" id="IPR050324">
    <property type="entry name" value="CDP-alcohol_PTase-I"/>
</dbReference>
<reference evidence="17 18" key="1">
    <citation type="submission" date="2013-12" db="EMBL/GenBank/DDBJ databases">
        <authorList>
            <person name="Stott M."/>
        </authorList>
    </citation>
    <scope>NUCLEOTIDE SEQUENCE [LARGE SCALE GENOMIC DNA]</scope>
    <source>
        <strain evidence="17 18">K22</strain>
    </source>
</reference>
<dbReference type="InterPro" id="IPR043130">
    <property type="entry name" value="CDP-OH_PTrfase_TM_dom"/>
</dbReference>
<keyword evidence="10" id="KW-0443">Lipid metabolism</keyword>
<dbReference type="AlphaFoldDB" id="A0A0B6X2B8"/>
<evidence type="ECO:0000256" key="15">
    <source>
        <dbReference type="RuleBase" id="RU003750"/>
    </source>
</evidence>
<evidence type="ECO:0000256" key="1">
    <source>
        <dbReference type="ARBA" id="ARBA00004141"/>
    </source>
</evidence>
<dbReference type="Gene3D" id="1.20.120.1760">
    <property type="match status" value="1"/>
</dbReference>
<dbReference type="EMBL" id="CBXV010000008">
    <property type="protein sequence ID" value="CDM66505.1"/>
    <property type="molecule type" value="Genomic_DNA"/>
</dbReference>
<dbReference type="PANTHER" id="PTHR14269">
    <property type="entry name" value="CDP-DIACYLGLYCEROL--GLYCEROL-3-PHOSPHATE 3-PHOSPHATIDYLTRANSFERASE-RELATED"/>
    <property type="match status" value="1"/>
</dbReference>
<dbReference type="PIRSF" id="PIRSF000847">
    <property type="entry name" value="Phos_ph_gly_syn"/>
    <property type="match status" value="1"/>
</dbReference>
<comment type="subcellular location">
    <subcellularLocation>
        <location evidence="1">Membrane</location>
        <topology evidence="1">Multi-pass membrane protein</topology>
    </subcellularLocation>
</comment>
<evidence type="ECO:0000256" key="12">
    <source>
        <dbReference type="ARBA" id="ARBA00023209"/>
    </source>
</evidence>
<dbReference type="RefSeq" id="WP_041977797.1">
    <property type="nucleotide sequence ID" value="NZ_CBXV010000008.1"/>
</dbReference>
<evidence type="ECO:0000256" key="5">
    <source>
        <dbReference type="ARBA" id="ARBA00014944"/>
    </source>
</evidence>
<keyword evidence="12" id="KW-0594">Phospholipid biosynthesis</keyword>
<evidence type="ECO:0000256" key="10">
    <source>
        <dbReference type="ARBA" id="ARBA00023098"/>
    </source>
</evidence>
<evidence type="ECO:0000256" key="8">
    <source>
        <dbReference type="ARBA" id="ARBA00022692"/>
    </source>
</evidence>
<sequence length="197" mass="22096">MSARIVTLPNLLTVLRMMLIPVFVSLLFYKMYAWALFVFIIAGTTDGLDGLFARRFDQRSSLGTILDPIADKLLLVTSFVVLSMPNIYPQPLPRHLPIPFWTTALVISRDVFILVGAAAIHLVTGFRRFRPSWPGKLNTTIQILSIIYILSAAHLTTLTGYLPGVYSLVGASAFFSGIHYIFFASRLLAEERREFDV</sequence>
<organism evidence="17 18">
    <name type="scientific">Pyrinomonas methylaliphatogenes</name>
    <dbReference type="NCBI Taxonomy" id="454194"/>
    <lineage>
        <taxon>Bacteria</taxon>
        <taxon>Pseudomonadati</taxon>
        <taxon>Acidobacteriota</taxon>
        <taxon>Blastocatellia</taxon>
        <taxon>Blastocatellales</taxon>
        <taxon>Pyrinomonadaceae</taxon>
        <taxon>Pyrinomonas</taxon>
    </lineage>
</organism>
<gene>
    <name evidence="17" type="ORF">PYK22_02536</name>
</gene>
<name>A0A0B6X2B8_9BACT</name>
<evidence type="ECO:0000256" key="7">
    <source>
        <dbReference type="ARBA" id="ARBA00022679"/>
    </source>
</evidence>
<feature type="transmembrane region" description="Helical" evidence="16">
    <location>
        <begin position="143"/>
        <end position="162"/>
    </location>
</feature>
<dbReference type="InterPro" id="IPR004570">
    <property type="entry name" value="Phosphatidylglycerol_P_synth"/>
</dbReference>
<evidence type="ECO:0000256" key="9">
    <source>
        <dbReference type="ARBA" id="ARBA00022989"/>
    </source>
</evidence>
<evidence type="ECO:0000256" key="13">
    <source>
        <dbReference type="ARBA" id="ARBA00023264"/>
    </source>
</evidence>
<evidence type="ECO:0000313" key="18">
    <source>
        <dbReference type="Proteomes" id="UP000031518"/>
    </source>
</evidence>
<proteinExistence type="inferred from homology"/>
<evidence type="ECO:0000313" key="17">
    <source>
        <dbReference type="EMBL" id="CDM66505.1"/>
    </source>
</evidence>
<dbReference type="Proteomes" id="UP000031518">
    <property type="component" value="Unassembled WGS sequence"/>
</dbReference>
<evidence type="ECO:0000256" key="16">
    <source>
        <dbReference type="SAM" id="Phobius"/>
    </source>
</evidence>
<reference evidence="17 18" key="2">
    <citation type="submission" date="2015-01" db="EMBL/GenBank/DDBJ databases">
        <title>Complete genome sequence of Pyrinomonas methylaliphatogenes type strain K22T.</title>
        <authorList>
            <person name="Lee K.C.Y."/>
            <person name="Power J.F."/>
            <person name="Dunfield P.F."/>
            <person name="Morgan X.C."/>
            <person name="Huttenhower C."/>
            <person name="Stott M.B."/>
        </authorList>
    </citation>
    <scope>NUCLEOTIDE SEQUENCE [LARGE SCALE GENOMIC DNA]</scope>
    <source>
        <strain evidence="17 18">K22</strain>
    </source>
</reference>
<keyword evidence="6" id="KW-0444">Lipid biosynthesis</keyword>
<dbReference type="PROSITE" id="PS00379">
    <property type="entry name" value="CDP_ALCOHOL_P_TRANSF"/>
    <property type="match status" value="1"/>
</dbReference>
<comment type="pathway">
    <text evidence="2">Phospholipid metabolism; phosphatidylglycerol biosynthesis; phosphatidylglycerol from CDP-diacylglycerol: step 1/2.</text>
</comment>
<keyword evidence="9 16" id="KW-1133">Transmembrane helix</keyword>
<keyword evidence="11 16" id="KW-0472">Membrane</keyword>
<keyword evidence="7 15" id="KW-0808">Transferase</keyword>
<accession>A0A0B6X2B8</accession>
<evidence type="ECO:0000256" key="3">
    <source>
        <dbReference type="ARBA" id="ARBA00010441"/>
    </source>
</evidence>
<dbReference type="OrthoDB" id="9796672at2"/>
<protein>
    <recommendedName>
        <fullName evidence="5">CDP-diacylglycerol--glycerol-3-phosphate 3-phosphatidyltransferase</fullName>
        <ecNumber evidence="4">2.7.8.5</ecNumber>
    </recommendedName>
</protein>
<dbReference type="InterPro" id="IPR048254">
    <property type="entry name" value="CDP_ALCOHOL_P_TRANSF_CS"/>
</dbReference>
<dbReference type="EC" id="2.7.8.5" evidence="4"/>
<feature type="transmembrane region" description="Helical" evidence="16">
    <location>
        <begin position="168"/>
        <end position="189"/>
    </location>
</feature>
<keyword evidence="13" id="KW-1208">Phospholipid metabolism</keyword>
<evidence type="ECO:0000256" key="6">
    <source>
        <dbReference type="ARBA" id="ARBA00022516"/>
    </source>
</evidence>
<dbReference type="InterPro" id="IPR000462">
    <property type="entry name" value="CDP-OH_P_trans"/>
</dbReference>
<comment type="similarity">
    <text evidence="3 15">Belongs to the CDP-alcohol phosphatidyltransferase class-I family.</text>
</comment>
<keyword evidence="8 16" id="KW-0812">Transmembrane</keyword>
<evidence type="ECO:0000256" key="11">
    <source>
        <dbReference type="ARBA" id="ARBA00023136"/>
    </source>
</evidence>
<dbReference type="PANTHER" id="PTHR14269:SF62">
    <property type="entry name" value="CDP-DIACYLGLYCEROL--GLYCEROL-3-PHOSPHATE 3-PHOSPHATIDYLTRANSFERASE 1, CHLOROPLASTIC"/>
    <property type="match status" value="1"/>
</dbReference>
<dbReference type="GO" id="GO:0008444">
    <property type="term" value="F:CDP-diacylglycerol-glycerol-3-phosphate 3-phosphatidyltransferase activity"/>
    <property type="evidence" value="ECO:0007669"/>
    <property type="project" value="UniProtKB-EC"/>
</dbReference>
<evidence type="ECO:0000256" key="2">
    <source>
        <dbReference type="ARBA" id="ARBA00005042"/>
    </source>
</evidence>
<evidence type="ECO:0000256" key="4">
    <source>
        <dbReference type="ARBA" id="ARBA00013170"/>
    </source>
</evidence>
<keyword evidence="18" id="KW-1185">Reference proteome</keyword>